<dbReference type="HOGENOM" id="CLU_2398720_0_0_3"/>
<proteinExistence type="predicted"/>
<reference evidence="1" key="1">
    <citation type="submission" date="2006-06" db="EMBL/GenBank/DDBJ databases">
        <title>Complete sequence of Trichodesmium erythraeum IMS101.</title>
        <authorList>
            <consortium name="US DOE Joint Genome Institute"/>
            <person name="Copeland A."/>
            <person name="Lucas S."/>
            <person name="Lapidus A."/>
            <person name="Barry K."/>
            <person name="Detter J.C."/>
            <person name="Glavina del Rio T."/>
            <person name="Hammon N."/>
            <person name="Israni S."/>
            <person name="Dalin E."/>
            <person name="Tice H."/>
            <person name="Pitluck S."/>
            <person name="Kiss H."/>
            <person name="Munk A.C."/>
            <person name="Brettin T."/>
            <person name="Bruce D."/>
            <person name="Han C."/>
            <person name="Tapia R."/>
            <person name="Gilna P."/>
            <person name="Schmutz J."/>
            <person name="Larimer F."/>
            <person name="Land M."/>
            <person name="Hauser L."/>
            <person name="Kyrpides N."/>
            <person name="Kim E."/>
            <person name="Richardson P."/>
        </authorList>
    </citation>
    <scope>NUCLEOTIDE SEQUENCE [LARGE SCALE GENOMIC DNA]</scope>
    <source>
        <strain evidence="1">IMS101</strain>
    </source>
</reference>
<gene>
    <name evidence="1" type="ordered locus">Tery_3028</name>
</gene>
<accession>Q10ZZ5</accession>
<name>Q10ZZ5_TRIEI</name>
<dbReference type="AlphaFoldDB" id="Q10ZZ5"/>
<protein>
    <submittedName>
        <fullName evidence="1">Uncharacterized protein</fullName>
    </submittedName>
</protein>
<sequence length="93" mass="10941">MNFANVVRQKLKKIILLVLWSLWNNLKKIANFLGKTIYQLKYQLSSKYLVSELKYPTIKMTVIEIFIDFLKPAKLGNGYNLLSDRSMNSIHYI</sequence>
<organism evidence="1">
    <name type="scientific">Trichodesmium erythraeum (strain IMS101)</name>
    <dbReference type="NCBI Taxonomy" id="203124"/>
    <lineage>
        <taxon>Bacteria</taxon>
        <taxon>Bacillati</taxon>
        <taxon>Cyanobacteriota</taxon>
        <taxon>Cyanophyceae</taxon>
        <taxon>Oscillatoriophycideae</taxon>
        <taxon>Oscillatoriales</taxon>
        <taxon>Microcoleaceae</taxon>
        <taxon>Trichodesmium</taxon>
    </lineage>
</organism>
<evidence type="ECO:0000313" key="1">
    <source>
        <dbReference type="EMBL" id="ABG52179.1"/>
    </source>
</evidence>
<dbReference type="EMBL" id="CP000393">
    <property type="protein sequence ID" value="ABG52179.1"/>
    <property type="molecule type" value="Genomic_DNA"/>
</dbReference>
<dbReference type="KEGG" id="ter:Tery_3028"/>